<dbReference type="AlphaFoldDB" id="A0A5B7HWC4"/>
<feature type="compositionally biased region" description="Basic and acidic residues" evidence="1">
    <location>
        <begin position="24"/>
        <end position="42"/>
    </location>
</feature>
<evidence type="ECO:0000256" key="1">
    <source>
        <dbReference type="SAM" id="MobiDB-lite"/>
    </source>
</evidence>
<accession>A0A5B7HWC4</accession>
<name>A0A5B7HWC4_PORTR</name>
<reference evidence="2 3" key="1">
    <citation type="submission" date="2019-05" db="EMBL/GenBank/DDBJ databases">
        <title>Another draft genome of Portunus trituberculatus and its Hox gene families provides insights of decapod evolution.</title>
        <authorList>
            <person name="Jeong J.-H."/>
            <person name="Song I."/>
            <person name="Kim S."/>
            <person name="Choi T."/>
            <person name="Kim D."/>
            <person name="Ryu S."/>
            <person name="Kim W."/>
        </authorList>
    </citation>
    <scope>NUCLEOTIDE SEQUENCE [LARGE SCALE GENOMIC DNA]</scope>
    <source>
        <tissue evidence="2">Muscle</tissue>
    </source>
</reference>
<feature type="compositionally biased region" description="Polar residues" evidence="1">
    <location>
        <begin position="1"/>
        <end position="10"/>
    </location>
</feature>
<protein>
    <submittedName>
        <fullName evidence="2">Uncharacterized protein</fullName>
    </submittedName>
</protein>
<keyword evidence="3" id="KW-1185">Reference proteome</keyword>
<evidence type="ECO:0000313" key="3">
    <source>
        <dbReference type="Proteomes" id="UP000324222"/>
    </source>
</evidence>
<feature type="region of interest" description="Disordered" evidence="1">
    <location>
        <begin position="1"/>
        <end position="42"/>
    </location>
</feature>
<evidence type="ECO:0000313" key="2">
    <source>
        <dbReference type="EMBL" id="MPC75682.1"/>
    </source>
</evidence>
<proteinExistence type="predicted"/>
<dbReference type="EMBL" id="VSRR010041646">
    <property type="protein sequence ID" value="MPC75682.1"/>
    <property type="molecule type" value="Genomic_DNA"/>
</dbReference>
<dbReference type="Proteomes" id="UP000324222">
    <property type="component" value="Unassembled WGS sequence"/>
</dbReference>
<comment type="caution">
    <text evidence="2">The sequence shown here is derived from an EMBL/GenBank/DDBJ whole genome shotgun (WGS) entry which is preliminary data.</text>
</comment>
<organism evidence="2 3">
    <name type="scientific">Portunus trituberculatus</name>
    <name type="common">Swimming crab</name>
    <name type="synonym">Neptunus trituberculatus</name>
    <dbReference type="NCBI Taxonomy" id="210409"/>
    <lineage>
        <taxon>Eukaryota</taxon>
        <taxon>Metazoa</taxon>
        <taxon>Ecdysozoa</taxon>
        <taxon>Arthropoda</taxon>
        <taxon>Crustacea</taxon>
        <taxon>Multicrustacea</taxon>
        <taxon>Malacostraca</taxon>
        <taxon>Eumalacostraca</taxon>
        <taxon>Eucarida</taxon>
        <taxon>Decapoda</taxon>
        <taxon>Pleocyemata</taxon>
        <taxon>Brachyura</taxon>
        <taxon>Eubrachyura</taxon>
        <taxon>Portunoidea</taxon>
        <taxon>Portunidae</taxon>
        <taxon>Portuninae</taxon>
        <taxon>Portunus</taxon>
    </lineage>
</organism>
<gene>
    <name evidence="2" type="ORF">E2C01_070075</name>
</gene>
<sequence>MGTWPSTPLTRDNRGPPVLPRFVSHLEREEQGREERRAGGEL</sequence>